<feature type="domain" description="Starter acyltransferase (SAT)" evidence="1">
    <location>
        <begin position="20"/>
        <end position="209"/>
    </location>
</feature>
<dbReference type="STRING" id="5599.A0A177DZ97"/>
<proteinExistence type="predicted"/>
<evidence type="ECO:0000313" key="2">
    <source>
        <dbReference type="EMBL" id="OAG24818.1"/>
    </source>
</evidence>
<gene>
    <name evidence="2" type="ORF">CC77DRAFT_1081963</name>
</gene>
<dbReference type="KEGG" id="aalt:CC77DRAFT_1081963"/>
<name>A0A177DZ97_ALTAL</name>
<sequence>MIRAKVLYFSGEIPQGDPEGDQRDLFRKLHLLSKERSYPILALFLETITRAVKEEQRRLIRTERDSIPAFESILDLTDHVVELRKTSLGGAVERVLVLAFQLGSFIAYHEAHPLEYNFQSSDTFLIARGPGMLSAAAIALCPNVSMVPSIAGDIAKVAFRFGLVVDQVCRSLEISPDEINAAGAWIYCVYGVDPSEAEEAVALFNAEKVSQISMLFSIGRFPRLGQRLGVRVPSPTLRTQQFHSDQGSN</sequence>
<dbReference type="EMBL" id="KV441471">
    <property type="protein sequence ID" value="OAG24818.1"/>
    <property type="molecule type" value="Genomic_DNA"/>
</dbReference>
<dbReference type="AlphaFoldDB" id="A0A177DZ97"/>
<keyword evidence="3" id="KW-1185">Reference proteome</keyword>
<dbReference type="VEuPathDB" id="FungiDB:CC77DRAFT_1081963"/>
<dbReference type="Proteomes" id="UP000077248">
    <property type="component" value="Unassembled WGS sequence"/>
</dbReference>
<dbReference type="RefSeq" id="XP_018390239.1">
    <property type="nucleotide sequence ID" value="XM_018529347.1"/>
</dbReference>
<evidence type="ECO:0000259" key="1">
    <source>
        <dbReference type="Pfam" id="PF16073"/>
    </source>
</evidence>
<accession>A0A177DZ97</accession>
<dbReference type="Pfam" id="PF16073">
    <property type="entry name" value="SAT"/>
    <property type="match status" value="1"/>
</dbReference>
<protein>
    <recommendedName>
        <fullName evidence="1">Starter acyltransferase (SAT) domain-containing protein</fullName>
    </recommendedName>
</protein>
<dbReference type="InterPro" id="IPR032088">
    <property type="entry name" value="SAT"/>
</dbReference>
<evidence type="ECO:0000313" key="3">
    <source>
        <dbReference type="Proteomes" id="UP000077248"/>
    </source>
</evidence>
<dbReference type="GeneID" id="29114941"/>
<reference evidence="2 3" key="1">
    <citation type="submission" date="2016-05" db="EMBL/GenBank/DDBJ databases">
        <title>Comparative analysis of secretome profiles of manganese(II)-oxidizing ascomycete fungi.</title>
        <authorList>
            <consortium name="DOE Joint Genome Institute"/>
            <person name="Zeiner C.A."/>
            <person name="Purvine S.O."/>
            <person name="Zink E.M."/>
            <person name="Wu S."/>
            <person name="Pasa-Tolic L."/>
            <person name="Chaput D.L."/>
            <person name="Haridas S."/>
            <person name="Grigoriev I.V."/>
            <person name="Santelli C.M."/>
            <person name="Hansel C.M."/>
        </authorList>
    </citation>
    <scope>NUCLEOTIDE SEQUENCE [LARGE SCALE GENOMIC DNA]</scope>
    <source>
        <strain evidence="2 3">SRC1lrK2f</strain>
    </source>
</reference>
<organism evidence="2 3">
    <name type="scientific">Alternaria alternata</name>
    <name type="common">Alternaria rot fungus</name>
    <name type="synonym">Torula alternata</name>
    <dbReference type="NCBI Taxonomy" id="5599"/>
    <lineage>
        <taxon>Eukaryota</taxon>
        <taxon>Fungi</taxon>
        <taxon>Dikarya</taxon>
        <taxon>Ascomycota</taxon>
        <taxon>Pezizomycotina</taxon>
        <taxon>Dothideomycetes</taxon>
        <taxon>Pleosporomycetidae</taxon>
        <taxon>Pleosporales</taxon>
        <taxon>Pleosporineae</taxon>
        <taxon>Pleosporaceae</taxon>
        <taxon>Alternaria</taxon>
        <taxon>Alternaria sect. Alternaria</taxon>
        <taxon>Alternaria alternata complex</taxon>
    </lineage>
</organism>